<dbReference type="KEGG" id="ole:K0B96_12100"/>
<keyword evidence="2" id="KW-0489">Methyltransferase</keyword>
<dbReference type="Gene3D" id="3.40.50.150">
    <property type="entry name" value="Vaccinia Virus protein VP39"/>
    <property type="match status" value="1"/>
</dbReference>
<dbReference type="AlphaFoldDB" id="A0A8F9TUJ9"/>
<dbReference type="InterPro" id="IPR029063">
    <property type="entry name" value="SAM-dependent_MTases_sf"/>
</dbReference>
<evidence type="ECO:0000313" key="3">
    <source>
        <dbReference type="Proteomes" id="UP000825051"/>
    </source>
</evidence>
<dbReference type="RefSeq" id="WP_220161153.1">
    <property type="nucleotide sequence ID" value="NZ_CP080507.1"/>
</dbReference>
<dbReference type="GO" id="GO:0008168">
    <property type="term" value="F:methyltransferase activity"/>
    <property type="evidence" value="ECO:0007669"/>
    <property type="project" value="UniProtKB-KW"/>
</dbReference>
<keyword evidence="2" id="KW-0808">Transferase</keyword>
<gene>
    <name evidence="2" type="ORF">K0B96_12100</name>
</gene>
<protein>
    <submittedName>
        <fullName evidence="2">rRNA methyltransferase</fullName>
    </submittedName>
</protein>
<dbReference type="PANTHER" id="PTHR37524">
    <property type="entry name" value="RIBOSOMAL RNA LARGE SUBUNIT METHYLTRANSFERASE M"/>
    <property type="match status" value="1"/>
</dbReference>
<reference evidence="2" key="1">
    <citation type="submission" date="2021-08" db="EMBL/GenBank/DDBJ databases">
        <title>Genome of a novel bacterium of the phylum Verrucomicrobia, Oleiharenicola sp. KSB-15.</title>
        <authorList>
            <person name="Chung J.-H."/>
            <person name="Ahn J.-H."/>
            <person name="Yoon Y."/>
            <person name="Kim D.-Y."/>
            <person name="An S.-H."/>
            <person name="Park I."/>
            <person name="Yeon J."/>
        </authorList>
    </citation>
    <scope>NUCLEOTIDE SEQUENCE</scope>
    <source>
        <strain evidence="2">KSB-15</strain>
    </source>
</reference>
<organism evidence="2 3">
    <name type="scientific">Horticoccus luteus</name>
    <dbReference type="NCBI Taxonomy" id="2862869"/>
    <lineage>
        <taxon>Bacteria</taxon>
        <taxon>Pseudomonadati</taxon>
        <taxon>Verrucomicrobiota</taxon>
        <taxon>Opitutia</taxon>
        <taxon>Opitutales</taxon>
        <taxon>Opitutaceae</taxon>
        <taxon>Horticoccus</taxon>
    </lineage>
</organism>
<sequence>MLLTCQAGFEALLARELTELHGATVAESGAGWVRLETALDERGVERMAMAHFTLREPVEVRGESVNALAGQIAKFFLTRLKGERIEGTWPSVWLGPAEMVGLGRRIGAVENACGEALKKRLSRVAKLATPELPRGAGAVRGLFVFFTDFGRAWVSRDAFVHGARRMADDPLAPSRSYLKVEEAYGVLGREPQAGELVVDLGAAPGGWSYSAAKRGARVLAVDNGPLKGGALDHPQIEHRREDAFRYAPAEGGVDWLFCDLVEEPHHVLQHIVGPWLARGWCRRFVVNLKFGRVDAIGLLRELAAAESPLARAQAVRVRHLFHDREEFTVVGEMV</sequence>
<dbReference type="InterPro" id="IPR002877">
    <property type="entry name" value="RNA_MeTrfase_FtsJ_dom"/>
</dbReference>
<keyword evidence="3" id="KW-1185">Reference proteome</keyword>
<dbReference type="Proteomes" id="UP000825051">
    <property type="component" value="Chromosome"/>
</dbReference>
<accession>A0A8F9TUJ9</accession>
<evidence type="ECO:0000313" key="2">
    <source>
        <dbReference type="EMBL" id="QYM78049.1"/>
    </source>
</evidence>
<evidence type="ECO:0000259" key="1">
    <source>
        <dbReference type="Pfam" id="PF01728"/>
    </source>
</evidence>
<feature type="domain" description="Ribosomal RNA methyltransferase FtsJ" evidence="1">
    <location>
        <begin position="174"/>
        <end position="261"/>
    </location>
</feature>
<dbReference type="SUPFAM" id="SSF53335">
    <property type="entry name" value="S-adenosyl-L-methionine-dependent methyltransferases"/>
    <property type="match status" value="1"/>
</dbReference>
<proteinExistence type="predicted"/>
<dbReference type="EMBL" id="CP080507">
    <property type="protein sequence ID" value="QYM78049.1"/>
    <property type="molecule type" value="Genomic_DNA"/>
</dbReference>
<dbReference type="PANTHER" id="PTHR37524:SF2">
    <property type="entry name" value="RIBOSOMAL RNA METHYLTRANSFERASE FTSJ DOMAIN-CONTAINING PROTEIN"/>
    <property type="match status" value="1"/>
</dbReference>
<dbReference type="Pfam" id="PF01728">
    <property type="entry name" value="FtsJ"/>
    <property type="match status" value="1"/>
</dbReference>
<dbReference type="GO" id="GO:0032259">
    <property type="term" value="P:methylation"/>
    <property type="evidence" value="ECO:0007669"/>
    <property type="project" value="UniProtKB-KW"/>
</dbReference>
<name>A0A8F9TUJ9_9BACT</name>